<accession>E0VHE2</accession>
<evidence type="ECO:0000256" key="10">
    <source>
        <dbReference type="ARBA" id="ARBA00023157"/>
    </source>
</evidence>
<dbReference type="InterPro" id="IPR003599">
    <property type="entry name" value="Ig_sub"/>
</dbReference>
<reference evidence="20" key="3">
    <citation type="submission" date="2021-02" db="UniProtKB">
        <authorList>
            <consortium name="EnsemblMetazoa"/>
        </authorList>
    </citation>
    <scope>IDENTIFICATION</scope>
    <source>
        <strain evidence="20">USDA</strain>
    </source>
</reference>
<keyword evidence="9 16" id="KW-0472">Membrane</keyword>
<feature type="domain" description="Fibronectin type-III" evidence="18">
    <location>
        <begin position="823"/>
        <end position="926"/>
    </location>
</feature>
<dbReference type="FunFam" id="2.60.40.10:FF:001529">
    <property type="entry name" value="Cell adhesion molecule"/>
    <property type="match status" value="1"/>
</dbReference>
<keyword evidence="16" id="KW-0812">Transmembrane</keyword>
<feature type="domain" description="Ig-like" evidence="17">
    <location>
        <begin position="450"/>
        <end position="530"/>
    </location>
</feature>
<dbReference type="EnsemblMetazoa" id="PHUM206760-RA">
    <property type="protein sequence ID" value="PHUM206760-PA"/>
    <property type="gene ID" value="PHUM206760"/>
</dbReference>
<evidence type="ECO:0000256" key="12">
    <source>
        <dbReference type="ARBA" id="ARBA00023288"/>
    </source>
</evidence>
<dbReference type="OrthoDB" id="3666223at2759"/>
<gene>
    <name evidence="20" type="primary">8237340</name>
    <name evidence="19" type="ORF">Phum_PHUM206760</name>
</gene>
<dbReference type="PANTHER" id="PTHR44170:SF6">
    <property type="entry name" value="CONTACTIN"/>
    <property type="match status" value="1"/>
</dbReference>
<organism>
    <name type="scientific">Pediculus humanus subsp. corporis</name>
    <name type="common">Body louse</name>
    <dbReference type="NCBI Taxonomy" id="121224"/>
    <lineage>
        <taxon>Eukaryota</taxon>
        <taxon>Metazoa</taxon>
        <taxon>Ecdysozoa</taxon>
        <taxon>Arthropoda</taxon>
        <taxon>Hexapoda</taxon>
        <taxon>Insecta</taxon>
        <taxon>Pterygota</taxon>
        <taxon>Neoptera</taxon>
        <taxon>Paraneoptera</taxon>
        <taxon>Psocodea</taxon>
        <taxon>Troctomorpha</taxon>
        <taxon>Phthiraptera</taxon>
        <taxon>Anoplura</taxon>
        <taxon>Pediculidae</taxon>
        <taxon>Pediculus</taxon>
    </lineage>
</organism>
<keyword evidence="16" id="KW-1133">Transmembrane helix</keyword>
<dbReference type="GO" id="GO:0005886">
    <property type="term" value="C:plasma membrane"/>
    <property type="evidence" value="ECO:0007669"/>
    <property type="project" value="UniProtKB-SubCell"/>
</dbReference>
<dbReference type="SMART" id="SM00060">
    <property type="entry name" value="FN3"/>
    <property type="match status" value="4"/>
</dbReference>
<dbReference type="FunCoup" id="E0VHE2">
    <property type="interactions" value="410"/>
</dbReference>
<dbReference type="PROSITE" id="PS50853">
    <property type="entry name" value="FN3"/>
    <property type="match status" value="4"/>
</dbReference>
<dbReference type="FunFam" id="2.60.40.10:FF:000064">
    <property type="entry name" value="Contactin 1"/>
    <property type="match status" value="1"/>
</dbReference>
<dbReference type="InterPro" id="IPR003961">
    <property type="entry name" value="FN3_dom"/>
</dbReference>
<dbReference type="SMART" id="SM00034">
    <property type="entry name" value="CLECT"/>
    <property type="match status" value="1"/>
</dbReference>
<dbReference type="AlphaFoldDB" id="E0VHE2"/>
<dbReference type="CDD" id="cd00063">
    <property type="entry name" value="FN3"/>
    <property type="match status" value="4"/>
</dbReference>
<evidence type="ECO:0000256" key="14">
    <source>
        <dbReference type="ARBA" id="ARBA00060461"/>
    </source>
</evidence>
<dbReference type="FunFam" id="2.60.40.10:FF:000004">
    <property type="entry name" value="DCC isoform 1"/>
    <property type="match status" value="1"/>
</dbReference>
<evidence type="ECO:0000256" key="16">
    <source>
        <dbReference type="SAM" id="Phobius"/>
    </source>
</evidence>
<dbReference type="STRING" id="121224.E0VHE2"/>
<evidence type="ECO:0000256" key="3">
    <source>
        <dbReference type="ARBA" id="ARBA00022475"/>
    </source>
</evidence>
<keyword evidence="5" id="KW-0732">Signal</keyword>
<dbReference type="SMART" id="SM00408">
    <property type="entry name" value="IGc2"/>
    <property type="match status" value="5"/>
</dbReference>
<dbReference type="InterPro" id="IPR001304">
    <property type="entry name" value="C-type_lectin-like"/>
</dbReference>
<evidence type="ECO:0000256" key="5">
    <source>
        <dbReference type="ARBA" id="ARBA00022729"/>
    </source>
</evidence>
<evidence type="ECO:0000256" key="15">
    <source>
        <dbReference type="SAM" id="MobiDB-lite"/>
    </source>
</evidence>
<evidence type="ECO:0000259" key="18">
    <source>
        <dbReference type="PROSITE" id="PS50853"/>
    </source>
</evidence>
<sequence length="1266" mass="143519">MNAFGQFSNQDGNNPFGKSSQNNPFQQYGNQQSSYMRGNTYDYQTSPPHRGYNNELSVNPYMYNYHSSEYELKCPQHWEQYQQSCYRFIKSPMRAREDAKKNCEAYHSDLVSVNSLEEHGFLIYQLLWRDPQHRKWYTSIRQHNPGNWVNDGDGSPLLNMENAFLPSQDNNYGSDYLVYSYSHNLKRWGFKAVKGDEQFLYICEAHIGKLHYMSVDERTHEYGINVNDPNKIPMGPYFIMQPQDVVFDVSNVKVTNDVTLRCLAGGYPSPTYEWFKEEYENDVLTSVLINPLVDKRYTISGGNLIIYDPKQIEDRGSYHCKATNKFGSILSESIKLSFGYINEFNLQRAPESGNQNWGKTIYCDPPPHFPDINYKWTRDYFPNFVEEDRRVFVSFDGALYFSALQEIDRGSYSCTAQSKVSSIGRTGPFFHLNVVTNPNYQQLKFPNNFPKVFPEAPLAGKDVRLECIAFGYPVPTYNWTRRGAPMPRGSVFTNFNRVLILPQASVEDQGEYVCRAFNDRASIENGVFVSIQAEPNFTIPLADKHLDYQEDLTWTCEAFGIPDVNYTWFRNGLPLNPFNLPPQDRDRYFVQDNILQIKRLNPLSDAGMYQCRASNQLKTKYSSAQLRVLSFKPSFEKKPLEAETYAAEGGNVTIVCNPEAAPRPKFVWKKNNDILGSGGRRKILENGNLIISPVSRDDEGLYTCTASNNYGVDESRGLLIVLRAPKMTSTFPPQIITSVMENFTLNCEANTDELLDTAYIWTHNGIRIKERDSSNLRLIPDGGILHVINTTLAEAGEYECIVKSAVGRISTKTNVIVHGPPGPPGGVQVVSISTTSATIQWTDGASNGRPILYYNVAARTNWNSTWQNVTKLITAREVDRYNNRKEAILENVLSPWSIYEFRVLAVNQIGPGYPSLPSPQYSTPPDSPNKPPSNIGGGGGKIGDLSITWTPLPPQDQNGPGIYYKIFWRRNGTNREFEFKELKEFGNVGAAVVRVNSEYYFTEYEVKVQAINDIGKGPESAVHVIYSAEEMPLAAPQQVSARSFNSTSLNVTWTPIPMRRDIVRGKLIGHRLKYWKTSQQEFEAVYYLSRTLRPWALIVGLQPDTYYNVKVMAYNNAGEGPESEKFIERTFRKAPQKPPSSVHVMGINPSTIKVVWRYVSPSHDEEPLIGYKVRIWEVDQDMASANDTIVPVGSTLEAYINTLTPGKQYHLRVLAFSNGGDGRMSSPAHTFQMGPTLAQTSSQTKAIYSSVTVFVLTFIMIYLSTA</sequence>
<evidence type="ECO:0000259" key="17">
    <source>
        <dbReference type="PROSITE" id="PS50835"/>
    </source>
</evidence>
<dbReference type="InterPro" id="IPR036179">
    <property type="entry name" value="Ig-like_dom_sf"/>
</dbReference>
<dbReference type="eggNOG" id="KOG3513">
    <property type="taxonomic scope" value="Eukaryota"/>
</dbReference>
<dbReference type="GeneID" id="8237340"/>
<dbReference type="PANTHER" id="PTHR44170">
    <property type="entry name" value="PROTEIN SIDEKICK"/>
    <property type="match status" value="1"/>
</dbReference>
<dbReference type="InterPro" id="IPR013783">
    <property type="entry name" value="Ig-like_fold"/>
</dbReference>
<reference evidence="19" key="2">
    <citation type="submission" date="2007-04" db="EMBL/GenBank/DDBJ databases">
        <title>The genome of the human body louse.</title>
        <authorList>
            <consortium name="The Human Body Louse Genome Consortium"/>
            <person name="Kirkness E."/>
            <person name="Walenz B."/>
            <person name="Hass B."/>
            <person name="Bruggner R."/>
            <person name="Strausberg R."/>
        </authorList>
    </citation>
    <scope>NUCLEOTIDE SEQUENCE</scope>
    <source>
        <strain evidence="19">USDA</strain>
    </source>
</reference>
<feature type="domain" description="Ig-like" evidence="17">
    <location>
        <begin position="725"/>
        <end position="816"/>
    </location>
</feature>
<dbReference type="GO" id="GO:0061343">
    <property type="term" value="P:cell adhesion involved in heart morphogenesis"/>
    <property type="evidence" value="ECO:0007669"/>
    <property type="project" value="UniProtKB-ARBA"/>
</dbReference>
<comment type="similarity">
    <text evidence="2">Belongs to the immunoglobulin superfamily. Contactin family.</text>
</comment>
<dbReference type="PROSITE" id="PS50835">
    <property type="entry name" value="IG_LIKE"/>
    <property type="match status" value="6"/>
</dbReference>
<feature type="domain" description="Ig-like" evidence="17">
    <location>
        <begin position="633"/>
        <end position="719"/>
    </location>
</feature>
<dbReference type="GO" id="GO:0008366">
    <property type="term" value="P:axon ensheathment"/>
    <property type="evidence" value="ECO:0007669"/>
    <property type="project" value="UniProtKB-ARBA"/>
</dbReference>
<dbReference type="FunFam" id="2.60.40.10:FF:000035">
    <property type="entry name" value="Contactin 1"/>
    <property type="match status" value="1"/>
</dbReference>
<feature type="region of interest" description="Disordered" evidence="15">
    <location>
        <begin position="1"/>
        <end position="31"/>
    </location>
</feature>
<dbReference type="SMART" id="SM00409">
    <property type="entry name" value="IG"/>
    <property type="match status" value="5"/>
</dbReference>
<dbReference type="Pfam" id="PF00041">
    <property type="entry name" value="fn3"/>
    <property type="match status" value="3"/>
</dbReference>
<feature type="domain" description="Ig-like" evidence="17">
    <location>
        <begin position="236"/>
        <end position="337"/>
    </location>
</feature>
<keyword evidence="21" id="KW-1185">Reference proteome</keyword>
<name>E0VHE2_PEDHC</name>
<feature type="transmembrane region" description="Helical" evidence="16">
    <location>
        <begin position="1246"/>
        <end position="1263"/>
    </location>
</feature>
<evidence type="ECO:0000256" key="7">
    <source>
        <dbReference type="ARBA" id="ARBA00022889"/>
    </source>
</evidence>
<dbReference type="CDD" id="cd00037">
    <property type="entry name" value="CLECT"/>
    <property type="match status" value="1"/>
</dbReference>
<feature type="domain" description="Fibronectin type-III" evidence="18">
    <location>
        <begin position="931"/>
        <end position="1030"/>
    </location>
</feature>
<dbReference type="OMA" id="KICKAYT"/>
<keyword evidence="7" id="KW-0130">Cell adhesion</keyword>
<dbReference type="EMBL" id="DS235169">
    <property type="protein sequence ID" value="EEB12798.1"/>
    <property type="molecule type" value="Genomic_DNA"/>
</dbReference>
<dbReference type="GO" id="GO:0019991">
    <property type="term" value="P:septate junction assembly"/>
    <property type="evidence" value="ECO:0007669"/>
    <property type="project" value="UniProtKB-ARBA"/>
</dbReference>
<dbReference type="EMBL" id="AAZO01002393">
    <property type="status" value="NOT_ANNOTATED_CDS"/>
    <property type="molecule type" value="Genomic_DNA"/>
</dbReference>
<evidence type="ECO:0000313" key="20">
    <source>
        <dbReference type="EnsemblMetazoa" id="PHUM206760-PA"/>
    </source>
</evidence>
<dbReference type="InParanoid" id="E0VHE2"/>
<dbReference type="Gene3D" id="3.10.100.10">
    <property type="entry name" value="Mannose-Binding Protein A, subunit A"/>
    <property type="match status" value="1"/>
</dbReference>
<dbReference type="GO" id="GO:0098609">
    <property type="term" value="P:cell-cell adhesion"/>
    <property type="evidence" value="ECO:0007669"/>
    <property type="project" value="TreeGrafter"/>
</dbReference>
<keyword evidence="4" id="KW-0336">GPI-anchor</keyword>
<keyword evidence="8" id="KW-0965">Cell junction</keyword>
<feature type="domain" description="Ig-like" evidence="17">
    <location>
        <begin position="353"/>
        <end position="424"/>
    </location>
</feature>
<evidence type="ECO:0000256" key="8">
    <source>
        <dbReference type="ARBA" id="ARBA00022949"/>
    </source>
</evidence>
<evidence type="ECO:0000256" key="11">
    <source>
        <dbReference type="ARBA" id="ARBA00023180"/>
    </source>
</evidence>
<dbReference type="InterPro" id="IPR016187">
    <property type="entry name" value="CTDL_fold"/>
</dbReference>
<keyword evidence="6" id="KW-0677">Repeat</keyword>
<dbReference type="Gene3D" id="2.60.40.10">
    <property type="entry name" value="Immunoglobulins"/>
    <property type="match status" value="10"/>
</dbReference>
<dbReference type="SUPFAM" id="SSF56436">
    <property type="entry name" value="C-type lectin-like"/>
    <property type="match status" value="1"/>
</dbReference>
<evidence type="ECO:0000256" key="6">
    <source>
        <dbReference type="ARBA" id="ARBA00022737"/>
    </source>
</evidence>
<evidence type="ECO:0000256" key="1">
    <source>
        <dbReference type="ARBA" id="ARBA00004609"/>
    </source>
</evidence>
<dbReference type="InterPro" id="IPR036116">
    <property type="entry name" value="FN3_sf"/>
</dbReference>
<dbReference type="InterPro" id="IPR003598">
    <property type="entry name" value="Ig_sub2"/>
</dbReference>
<evidence type="ECO:0000313" key="21">
    <source>
        <dbReference type="Proteomes" id="UP000009046"/>
    </source>
</evidence>
<dbReference type="SUPFAM" id="SSF48726">
    <property type="entry name" value="Immunoglobulin"/>
    <property type="match status" value="6"/>
</dbReference>
<keyword evidence="11" id="KW-0325">Glycoprotein</keyword>
<evidence type="ECO:0000256" key="9">
    <source>
        <dbReference type="ARBA" id="ARBA00023136"/>
    </source>
</evidence>
<feature type="domain" description="Fibronectin type-III" evidence="18">
    <location>
        <begin position="1138"/>
        <end position="1236"/>
    </location>
</feature>
<dbReference type="Proteomes" id="UP000009046">
    <property type="component" value="Unassembled WGS sequence"/>
</dbReference>
<dbReference type="InterPro" id="IPR007110">
    <property type="entry name" value="Ig-like_dom"/>
</dbReference>
<reference evidence="19" key="1">
    <citation type="submission" date="2007-04" db="EMBL/GenBank/DDBJ databases">
        <title>Annotation of Pediculus humanus corporis strain USDA.</title>
        <authorList>
            <person name="Kirkness E."/>
            <person name="Hannick L."/>
            <person name="Hass B."/>
            <person name="Bruggner R."/>
            <person name="Lawson D."/>
            <person name="Bidwell S."/>
            <person name="Joardar V."/>
            <person name="Caler E."/>
            <person name="Walenz B."/>
            <person name="Inman J."/>
            <person name="Schobel S."/>
            <person name="Galinsky K."/>
            <person name="Amedeo P."/>
            <person name="Strausberg R."/>
        </authorList>
    </citation>
    <scope>NUCLEOTIDE SEQUENCE</scope>
    <source>
        <strain evidence="19">USDA</strain>
    </source>
</reference>
<feature type="domain" description="Ig-like" evidence="17">
    <location>
        <begin position="535"/>
        <end position="630"/>
    </location>
</feature>
<dbReference type="GO" id="GO:0060857">
    <property type="term" value="P:establishment of glial blood-brain barrier"/>
    <property type="evidence" value="ECO:0007669"/>
    <property type="project" value="UniProtKB-ARBA"/>
</dbReference>
<keyword evidence="12" id="KW-0449">Lipoprotein</keyword>
<feature type="domain" description="Fibronectin type-III" evidence="18">
    <location>
        <begin position="1035"/>
        <end position="1137"/>
    </location>
</feature>
<evidence type="ECO:0000313" key="19">
    <source>
        <dbReference type="EMBL" id="EEB12798.1"/>
    </source>
</evidence>
<dbReference type="RefSeq" id="XP_002425536.1">
    <property type="nucleotide sequence ID" value="XM_002425491.1"/>
</dbReference>
<dbReference type="Pfam" id="PF13927">
    <property type="entry name" value="Ig_3"/>
    <property type="match status" value="4"/>
</dbReference>
<dbReference type="FunFam" id="2.60.40.10:FF:000047">
    <property type="entry name" value="Contactin 1"/>
    <property type="match status" value="1"/>
</dbReference>
<evidence type="ECO:0000256" key="13">
    <source>
        <dbReference type="ARBA" id="ARBA00023319"/>
    </source>
</evidence>
<dbReference type="GO" id="GO:0021682">
    <property type="term" value="P:nerve maturation"/>
    <property type="evidence" value="ECO:0007669"/>
    <property type="project" value="UniProtKB-ARBA"/>
</dbReference>
<protein>
    <submittedName>
        <fullName evidence="19">Contactin, putative</fullName>
    </submittedName>
</protein>
<dbReference type="CTD" id="8237340"/>
<dbReference type="KEGG" id="phu:Phum_PHUM206760"/>
<dbReference type="GO" id="GO:0005918">
    <property type="term" value="C:septate junction"/>
    <property type="evidence" value="ECO:0007669"/>
    <property type="project" value="UniProtKB-SubCell"/>
</dbReference>
<dbReference type="SUPFAM" id="SSF49265">
    <property type="entry name" value="Fibronectin type III"/>
    <property type="match status" value="2"/>
</dbReference>
<dbReference type="VEuPathDB" id="VectorBase:PHUM206760"/>
<evidence type="ECO:0000256" key="4">
    <source>
        <dbReference type="ARBA" id="ARBA00022622"/>
    </source>
</evidence>
<proteinExistence type="inferred from homology"/>
<feature type="region of interest" description="Disordered" evidence="15">
    <location>
        <begin position="915"/>
        <end position="937"/>
    </location>
</feature>
<comment type="subcellular location">
    <subcellularLocation>
        <location evidence="14">Cell junction</location>
        <location evidence="14">Septate junction</location>
    </subcellularLocation>
    <subcellularLocation>
        <location evidence="1">Cell membrane</location>
        <topology evidence="1">Lipid-anchor</topology>
        <topology evidence="1">GPI-anchor</topology>
    </subcellularLocation>
</comment>
<keyword evidence="13" id="KW-0393">Immunoglobulin domain</keyword>
<dbReference type="GO" id="GO:0098552">
    <property type="term" value="C:side of membrane"/>
    <property type="evidence" value="ECO:0007669"/>
    <property type="project" value="UniProtKB-KW"/>
</dbReference>
<dbReference type="HOGENOM" id="CLU_005756_0_0_1"/>
<keyword evidence="3" id="KW-1003">Cell membrane</keyword>
<evidence type="ECO:0000256" key="2">
    <source>
        <dbReference type="ARBA" id="ARBA00009812"/>
    </source>
</evidence>
<keyword evidence="10" id="KW-1015">Disulfide bond</keyword>
<dbReference type="InterPro" id="IPR016186">
    <property type="entry name" value="C-type_lectin-like/link_sf"/>
</dbReference>